<dbReference type="InterPro" id="IPR026992">
    <property type="entry name" value="DIOX_N"/>
</dbReference>
<comment type="caution">
    <text evidence="6">The sequence shown here is derived from an EMBL/GenBank/DDBJ whole genome shotgun (WGS) entry which is preliminary data.</text>
</comment>
<evidence type="ECO:0000256" key="4">
    <source>
        <dbReference type="RuleBase" id="RU003682"/>
    </source>
</evidence>
<dbReference type="AlphaFoldDB" id="A0A1R3KRM5"/>
<evidence type="ECO:0000256" key="1">
    <source>
        <dbReference type="ARBA" id="ARBA00008056"/>
    </source>
</evidence>
<name>A0A1R3KRM5_9ROSI</name>
<sequence length="345" mass="39114">MASMVNVQEVAKGATIPIPQQFDRSDEQLLSLSSTSPLPATTPTIDMARLVCGDLDELQKLHSTCKDWGIFQLVNHGVRSALLEKVKDGVEEFFKLPLEEKMKFKMREGEQEGYGCRKRGEGKYDWVDSFNIVTNPLHRRKPHLFPELPSTLRDPLECYLGELQKLGTQLLNLMARALGIEKKEMMELCDDGMQAVRLAYYPPCPNPELVMGLTPHSDITLITFLHQVNGVDGLEIKRDGLWFPLSFNPHVFVVNVGDILEIFSNGAYQSIEHKVSANKEKERITIAFSVNAKLEAEIGPSKTLTNNPRPPLFRRVGMEQYLQDFFSRKLNGKSYLEHMKIQHSA</sequence>
<feature type="domain" description="Fe2OG dioxygenase" evidence="5">
    <location>
        <begin position="189"/>
        <end position="292"/>
    </location>
</feature>
<keyword evidence="7" id="KW-1185">Reference proteome</keyword>
<dbReference type="STRING" id="93759.A0A1R3KRM5"/>
<dbReference type="InterPro" id="IPR005123">
    <property type="entry name" value="Oxoglu/Fe-dep_dioxygenase_dom"/>
</dbReference>
<dbReference type="InterPro" id="IPR027443">
    <property type="entry name" value="IPNS-like_sf"/>
</dbReference>
<gene>
    <name evidence="6" type="ORF">COLO4_05181</name>
</gene>
<protein>
    <submittedName>
        <fullName evidence="6">Oxoglutarate/iron-dependent dioxygenase</fullName>
    </submittedName>
</protein>
<proteinExistence type="inferred from homology"/>
<evidence type="ECO:0000259" key="5">
    <source>
        <dbReference type="PROSITE" id="PS51471"/>
    </source>
</evidence>
<dbReference type="GO" id="GO:0046872">
    <property type="term" value="F:metal ion binding"/>
    <property type="evidence" value="ECO:0007669"/>
    <property type="project" value="UniProtKB-KW"/>
</dbReference>
<keyword evidence="6" id="KW-0223">Dioxygenase</keyword>
<dbReference type="EMBL" id="AWUE01012256">
    <property type="protein sequence ID" value="OMP09736.1"/>
    <property type="molecule type" value="Genomic_DNA"/>
</dbReference>
<accession>A0A1R3KRM5</accession>
<dbReference type="Pfam" id="PF03171">
    <property type="entry name" value="2OG-FeII_Oxy"/>
    <property type="match status" value="1"/>
</dbReference>
<dbReference type="GO" id="GO:0051213">
    <property type="term" value="F:dioxygenase activity"/>
    <property type="evidence" value="ECO:0007669"/>
    <property type="project" value="UniProtKB-KW"/>
</dbReference>
<dbReference type="Gene3D" id="2.60.120.330">
    <property type="entry name" value="B-lactam Antibiotic, Isopenicillin N Synthase, Chain"/>
    <property type="match status" value="1"/>
</dbReference>
<keyword evidence="4" id="KW-0560">Oxidoreductase</keyword>
<comment type="similarity">
    <text evidence="1 4">Belongs to the iron/ascorbate-dependent oxidoreductase family.</text>
</comment>
<dbReference type="PANTHER" id="PTHR47991">
    <property type="entry name" value="OXOGLUTARATE/IRON-DEPENDENT DIOXYGENASE"/>
    <property type="match status" value="1"/>
</dbReference>
<dbReference type="PROSITE" id="PS51471">
    <property type="entry name" value="FE2OG_OXY"/>
    <property type="match status" value="1"/>
</dbReference>
<evidence type="ECO:0000256" key="2">
    <source>
        <dbReference type="ARBA" id="ARBA00022723"/>
    </source>
</evidence>
<dbReference type="FunFam" id="2.60.120.330:FF:000079">
    <property type="entry name" value="Protein SRG1"/>
    <property type="match status" value="1"/>
</dbReference>
<dbReference type="SUPFAM" id="SSF51197">
    <property type="entry name" value="Clavaminate synthase-like"/>
    <property type="match status" value="1"/>
</dbReference>
<organism evidence="6 7">
    <name type="scientific">Corchorus olitorius</name>
    <dbReference type="NCBI Taxonomy" id="93759"/>
    <lineage>
        <taxon>Eukaryota</taxon>
        <taxon>Viridiplantae</taxon>
        <taxon>Streptophyta</taxon>
        <taxon>Embryophyta</taxon>
        <taxon>Tracheophyta</taxon>
        <taxon>Spermatophyta</taxon>
        <taxon>Magnoliopsida</taxon>
        <taxon>eudicotyledons</taxon>
        <taxon>Gunneridae</taxon>
        <taxon>Pentapetalae</taxon>
        <taxon>rosids</taxon>
        <taxon>malvids</taxon>
        <taxon>Malvales</taxon>
        <taxon>Malvaceae</taxon>
        <taxon>Grewioideae</taxon>
        <taxon>Apeibeae</taxon>
        <taxon>Corchorus</taxon>
    </lineage>
</organism>
<keyword evidence="2 4" id="KW-0479">Metal-binding</keyword>
<dbReference type="OrthoDB" id="288590at2759"/>
<dbReference type="InterPro" id="IPR044861">
    <property type="entry name" value="IPNS-like_FE2OG_OXY"/>
</dbReference>
<keyword evidence="3 4" id="KW-0408">Iron</keyword>
<evidence type="ECO:0000256" key="3">
    <source>
        <dbReference type="ARBA" id="ARBA00023004"/>
    </source>
</evidence>
<evidence type="ECO:0000313" key="6">
    <source>
        <dbReference type="EMBL" id="OMP09736.1"/>
    </source>
</evidence>
<dbReference type="InterPro" id="IPR050295">
    <property type="entry name" value="Plant_2OG-oxidoreductases"/>
</dbReference>
<dbReference type="Proteomes" id="UP000187203">
    <property type="component" value="Unassembled WGS sequence"/>
</dbReference>
<dbReference type="Pfam" id="PF14226">
    <property type="entry name" value="DIOX_N"/>
    <property type="match status" value="1"/>
</dbReference>
<reference evidence="7" key="1">
    <citation type="submission" date="2013-09" db="EMBL/GenBank/DDBJ databases">
        <title>Corchorus olitorius genome sequencing.</title>
        <authorList>
            <person name="Alam M."/>
            <person name="Haque M.S."/>
            <person name="Islam M.S."/>
            <person name="Emdad E.M."/>
            <person name="Islam M.M."/>
            <person name="Ahmed B."/>
            <person name="Halim A."/>
            <person name="Hossen Q.M.M."/>
            <person name="Hossain M.Z."/>
            <person name="Ahmed R."/>
            <person name="Khan M.M."/>
            <person name="Islam R."/>
            <person name="Rashid M.M."/>
            <person name="Khan S.A."/>
            <person name="Rahman M.S."/>
            <person name="Alam M."/>
            <person name="Yahiya A.S."/>
            <person name="Khan M.S."/>
            <person name="Azam M.S."/>
            <person name="Haque T."/>
            <person name="Lashkar M.Z.H."/>
            <person name="Akhand A.I."/>
            <person name="Morshed G."/>
            <person name="Roy S."/>
            <person name="Uddin K.S."/>
            <person name="Rabeya T."/>
            <person name="Hossain A.S."/>
            <person name="Chowdhury A."/>
            <person name="Snigdha A.R."/>
            <person name="Mortoza M.S."/>
            <person name="Matin S.A."/>
            <person name="Hoque S.M.E."/>
            <person name="Islam M.K."/>
            <person name="Roy D.K."/>
            <person name="Haider R."/>
            <person name="Moosa M.M."/>
            <person name="Elias S.M."/>
            <person name="Hasan A.M."/>
            <person name="Jahan S."/>
            <person name="Shafiuddin M."/>
            <person name="Mahmood N."/>
            <person name="Shommy N.S."/>
        </authorList>
    </citation>
    <scope>NUCLEOTIDE SEQUENCE [LARGE SCALE GENOMIC DNA]</scope>
    <source>
        <strain evidence="7">cv. O-4</strain>
    </source>
</reference>
<evidence type="ECO:0000313" key="7">
    <source>
        <dbReference type="Proteomes" id="UP000187203"/>
    </source>
</evidence>